<proteinExistence type="predicted"/>
<dbReference type="InterPro" id="IPR017896">
    <property type="entry name" value="4Fe4S_Fe-S-bd"/>
</dbReference>
<keyword evidence="4" id="KW-0411">Iron-sulfur</keyword>
<reference evidence="6 7" key="2">
    <citation type="submission" date="2018-04" db="EMBL/GenBank/DDBJ databases">
        <title>Thauera lacus sp. nov., isolated from an saline lake in Inner Mongolia, China.</title>
        <authorList>
            <person name="Liang Q.-Y."/>
        </authorList>
    </citation>
    <scope>NUCLEOTIDE SEQUENCE [LARGE SCALE GENOMIC DNA]</scope>
    <source>
        <strain evidence="6 7">D20</strain>
    </source>
</reference>
<keyword evidence="1" id="KW-0004">4Fe-4S</keyword>
<gene>
    <name evidence="6" type="ORF">C8261_09530</name>
</gene>
<evidence type="ECO:0000256" key="2">
    <source>
        <dbReference type="ARBA" id="ARBA00022723"/>
    </source>
</evidence>
<name>A0A2T4IFG7_9RHOO</name>
<feature type="domain" description="4Fe-4S ferredoxin-type" evidence="5">
    <location>
        <begin position="295"/>
        <end position="324"/>
    </location>
</feature>
<dbReference type="Pfam" id="PF13187">
    <property type="entry name" value="Fer4_9"/>
    <property type="match status" value="1"/>
</dbReference>
<dbReference type="InterPro" id="IPR050572">
    <property type="entry name" value="Fe-S_Ferredoxin"/>
</dbReference>
<dbReference type="EMBL" id="PZKC01000006">
    <property type="protein sequence ID" value="PTD96529.1"/>
    <property type="molecule type" value="Genomic_DNA"/>
</dbReference>
<dbReference type="SUPFAM" id="SSF54862">
    <property type="entry name" value="4Fe-4S ferredoxins"/>
    <property type="match status" value="2"/>
</dbReference>
<evidence type="ECO:0000256" key="4">
    <source>
        <dbReference type="ARBA" id="ARBA00023014"/>
    </source>
</evidence>
<dbReference type="RefSeq" id="WP_107493463.1">
    <property type="nucleotide sequence ID" value="NZ_PZKC01000006.1"/>
</dbReference>
<dbReference type="PANTHER" id="PTHR43687:SF3">
    <property type="entry name" value="4FE-4S FERREDOXIN-TYPE DOMAIN-CONTAINING PROTEIN"/>
    <property type="match status" value="1"/>
</dbReference>
<dbReference type="PANTHER" id="PTHR43687">
    <property type="entry name" value="ADENYLYLSULFATE REDUCTASE, BETA SUBUNIT"/>
    <property type="match status" value="1"/>
</dbReference>
<dbReference type="OrthoDB" id="9808559at2"/>
<dbReference type="Pfam" id="PF00037">
    <property type="entry name" value="Fer4"/>
    <property type="match status" value="1"/>
</dbReference>
<dbReference type="GO" id="GO:0051539">
    <property type="term" value="F:4 iron, 4 sulfur cluster binding"/>
    <property type="evidence" value="ECO:0007669"/>
    <property type="project" value="UniProtKB-KW"/>
</dbReference>
<dbReference type="PROSITE" id="PS51379">
    <property type="entry name" value="4FE4S_FER_2"/>
    <property type="match status" value="3"/>
</dbReference>
<evidence type="ECO:0000313" key="7">
    <source>
        <dbReference type="Proteomes" id="UP000241193"/>
    </source>
</evidence>
<organism evidence="6 7">
    <name type="scientific">Pseudothauera lacus</name>
    <dbReference type="NCBI Taxonomy" id="2136175"/>
    <lineage>
        <taxon>Bacteria</taxon>
        <taxon>Pseudomonadati</taxon>
        <taxon>Pseudomonadota</taxon>
        <taxon>Betaproteobacteria</taxon>
        <taxon>Rhodocyclales</taxon>
        <taxon>Zoogloeaceae</taxon>
        <taxon>Pseudothauera</taxon>
    </lineage>
</organism>
<accession>A0A2T4IFG7</accession>
<keyword evidence="2" id="KW-0479">Metal-binding</keyword>
<comment type="caution">
    <text evidence="6">The sequence shown here is derived from an EMBL/GenBank/DDBJ whole genome shotgun (WGS) entry which is preliminary data.</text>
</comment>
<dbReference type="PROSITE" id="PS00198">
    <property type="entry name" value="4FE4S_FER_1"/>
    <property type="match status" value="2"/>
</dbReference>
<dbReference type="Proteomes" id="UP000241193">
    <property type="component" value="Unassembled WGS sequence"/>
</dbReference>
<reference evidence="6 7" key="1">
    <citation type="submission" date="2018-03" db="EMBL/GenBank/DDBJ databases">
        <authorList>
            <person name="Keele B.F."/>
        </authorList>
    </citation>
    <scope>NUCLEOTIDE SEQUENCE [LARGE SCALE GENOMIC DNA]</scope>
    <source>
        <strain evidence="6 7">D20</strain>
    </source>
</reference>
<evidence type="ECO:0000256" key="3">
    <source>
        <dbReference type="ARBA" id="ARBA00023004"/>
    </source>
</evidence>
<dbReference type="GO" id="GO:0046872">
    <property type="term" value="F:metal ion binding"/>
    <property type="evidence" value="ECO:0007669"/>
    <property type="project" value="UniProtKB-KW"/>
</dbReference>
<dbReference type="AlphaFoldDB" id="A0A2T4IFG7"/>
<keyword evidence="7" id="KW-1185">Reference proteome</keyword>
<dbReference type="Gene3D" id="3.30.70.20">
    <property type="match status" value="2"/>
</dbReference>
<dbReference type="InterPro" id="IPR017900">
    <property type="entry name" value="4Fe4S_Fe_S_CS"/>
</dbReference>
<feature type="domain" description="4Fe-4S ferredoxin-type" evidence="5">
    <location>
        <begin position="262"/>
        <end position="292"/>
    </location>
</feature>
<keyword evidence="3" id="KW-0408">Iron</keyword>
<sequence length="383" mass="40039">MDIRLQPVASLTRLAPDARLLGNAEACLGRRHGTGLCSACSTTCPLGVLTISTDGFDLAPGCIDCGRCVAVCPTHALALPGLPPVPNAHKGNKVRIECTRVPEEVGDTAALRVPCSGALKVSDLLALATETSHVTILDRGWCAQCNAGSRTHPARPQVDAANALLTAGTGEKALHFTIAHRPLPAAEHRRHSPDNASAPLGGRRSFLRHLLGHAASITEAPPAPIGAPAAVDGRARIVPAERLSILHHLRELAAVPPVSFFHQLHIDPERCCNSQVCAHACPVAALRSFDDGTHSGVRFEPALCIGCGACARLCPEDALAVTVAQQHPAPGWRRLSTHLNSTCFDCGAPCKAPAKALDDPLCPACSKSRALGNELFASLFAGH</sequence>
<feature type="domain" description="4Fe-4S ferredoxin-type" evidence="5">
    <location>
        <begin position="52"/>
        <end position="82"/>
    </location>
</feature>
<evidence type="ECO:0000259" key="5">
    <source>
        <dbReference type="PROSITE" id="PS51379"/>
    </source>
</evidence>
<evidence type="ECO:0000256" key="1">
    <source>
        <dbReference type="ARBA" id="ARBA00022485"/>
    </source>
</evidence>
<protein>
    <recommendedName>
        <fullName evidence="5">4Fe-4S ferredoxin-type domain-containing protein</fullName>
    </recommendedName>
</protein>
<evidence type="ECO:0000313" key="6">
    <source>
        <dbReference type="EMBL" id="PTD96529.1"/>
    </source>
</evidence>